<keyword evidence="2" id="KW-1185">Reference proteome</keyword>
<evidence type="ECO:0000313" key="1">
    <source>
        <dbReference type="EMBL" id="KAF7503910.1"/>
    </source>
</evidence>
<reference evidence="1" key="1">
    <citation type="submission" date="2020-02" db="EMBL/GenBank/DDBJ databases">
        <authorList>
            <person name="Palmer J.M."/>
        </authorList>
    </citation>
    <scope>NUCLEOTIDE SEQUENCE</scope>
    <source>
        <strain evidence="1">EPUS1.4</strain>
        <tissue evidence="1">Thallus</tissue>
    </source>
</reference>
<dbReference type="Proteomes" id="UP000606974">
    <property type="component" value="Unassembled WGS sequence"/>
</dbReference>
<gene>
    <name evidence="1" type="ORF">GJ744_002991</name>
</gene>
<accession>A0A8H7A771</accession>
<sequence length="257" mass="28840">MGHLKTQVFASELLASVAVEASEVLLGVAIKNKSGSAGEIATRLGYIAIELSKQELYQLPPDTQSLSLQALQDLVEICNWPTLSTPGYHHRLTNNPHELRDLLRQMFKTEKSKDRVQSIDKFCKEKPDTIKPFQSRFIVLSDKLTKNAQALQGTGTYIAAYSHLRPLAKDVYPDTVNKLLLDWVKSSASCVQNDHGTPIENDMHLTRLCLNSGFRFKNQLALFNIITATSKMAYWQELAIGVPINEIEEKDAQDLQK</sequence>
<dbReference type="AlphaFoldDB" id="A0A8H7A771"/>
<proteinExistence type="predicted"/>
<evidence type="ECO:0000313" key="2">
    <source>
        <dbReference type="Proteomes" id="UP000606974"/>
    </source>
</evidence>
<comment type="caution">
    <text evidence="1">The sequence shown here is derived from an EMBL/GenBank/DDBJ whole genome shotgun (WGS) entry which is preliminary data.</text>
</comment>
<protein>
    <submittedName>
        <fullName evidence="1">Uncharacterized protein</fullName>
    </submittedName>
</protein>
<name>A0A8H7A771_9EURO</name>
<dbReference type="EMBL" id="JAACFV010000156">
    <property type="protein sequence ID" value="KAF7503910.1"/>
    <property type="molecule type" value="Genomic_DNA"/>
</dbReference>
<organism evidence="1 2">
    <name type="scientific">Endocarpon pusillum</name>
    <dbReference type="NCBI Taxonomy" id="364733"/>
    <lineage>
        <taxon>Eukaryota</taxon>
        <taxon>Fungi</taxon>
        <taxon>Dikarya</taxon>
        <taxon>Ascomycota</taxon>
        <taxon>Pezizomycotina</taxon>
        <taxon>Eurotiomycetes</taxon>
        <taxon>Chaetothyriomycetidae</taxon>
        <taxon>Verrucariales</taxon>
        <taxon>Verrucariaceae</taxon>
        <taxon>Endocarpon</taxon>
    </lineage>
</organism>
<dbReference type="OrthoDB" id="5239475at2759"/>